<dbReference type="PANTHER" id="PTHR33746">
    <property type="entry name" value="RUBRERYTHRIN"/>
    <property type="match status" value="1"/>
</dbReference>
<dbReference type="InterPro" id="IPR012347">
    <property type="entry name" value="Ferritin-like"/>
</dbReference>
<gene>
    <name evidence="2" type="ORF">EBO15_38995</name>
</gene>
<evidence type="ECO:0000313" key="2">
    <source>
        <dbReference type="EMBL" id="RMI36317.1"/>
    </source>
</evidence>
<feature type="compositionally biased region" description="Basic and acidic residues" evidence="1">
    <location>
        <begin position="201"/>
        <end position="211"/>
    </location>
</feature>
<dbReference type="EMBL" id="RFFG01000141">
    <property type="protein sequence ID" value="RMI36317.1"/>
    <property type="molecule type" value="Genomic_DNA"/>
</dbReference>
<reference evidence="2 3" key="1">
    <citation type="submission" date="2018-10" db="EMBL/GenBank/DDBJ databases">
        <title>Isolation from soil.</title>
        <authorList>
            <person name="Hu J."/>
        </authorList>
    </citation>
    <scope>NUCLEOTIDE SEQUENCE [LARGE SCALE GENOMIC DNA]</scope>
    <source>
        <strain evidence="2 3">NEAU-Ht49</strain>
    </source>
</reference>
<organism evidence="2 3">
    <name type="scientific">Actinomadura harenae</name>
    <dbReference type="NCBI Taxonomy" id="2483351"/>
    <lineage>
        <taxon>Bacteria</taxon>
        <taxon>Bacillati</taxon>
        <taxon>Actinomycetota</taxon>
        <taxon>Actinomycetes</taxon>
        <taxon>Streptosporangiales</taxon>
        <taxon>Thermomonosporaceae</taxon>
        <taxon>Actinomadura</taxon>
    </lineage>
</organism>
<dbReference type="InterPro" id="IPR052753">
    <property type="entry name" value="Rbr2/Nigerythrin"/>
</dbReference>
<name>A0A3M2LFN9_9ACTN</name>
<dbReference type="InterPro" id="IPR009078">
    <property type="entry name" value="Ferritin-like_SF"/>
</dbReference>
<dbReference type="AlphaFoldDB" id="A0A3M2LFN9"/>
<protein>
    <submittedName>
        <fullName evidence="2">Uncharacterized protein</fullName>
    </submittedName>
</protein>
<feature type="region of interest" description="Disordered" evidence="1">
    <location>
        <begin position="185"/>
        <end position="244"/>
    </location>
</feature>
<dbReference type="OrthoDB" id="9799749at2"/>
<proteinExistence type="predicted"/>
<dbReference type="RefSeq" id="WP_122199494.1">
    <property type="nucleotide sequence ID" value="NZ_JBHSKC010000022.1"/>
</dbReference>
<feature type="compositionally biased region" description="Basic and acidic residues" evidence="1">
    <location>
        <begin position="223"/>
        <end position="236"/>
    </location>
</feature>
<comment type="caution">
    <text evidence="2">The sequence shown here is derived from an EMBL/GenBank/DDBJ whole genome shotgun (WGS) entry which is preliminary data.</text>
</comment>
<evidence type="ECO:0000313" key="3">
    <source>
        <dbReference type="Proteomes" id="UP000282674"/>
    </source>
</evidence>
<evidence type="ECO:0000256" key="1">
    <source>
        <dbReference type="SAM" id="MobiDB-lite"/>
    </source>
</evidence>
<dbReference type="SUPFAM" id="SSF47240">
    <property type="entry name" value="Ferritin-like"/>
    <property type="match status" value="1"/>
</dbReference>
<sequence length="244" mass="26124">MHGEALAHANYRFYAAQAGRQRLRGVQALFTKTAATELHDHLTQEARLVHFVHDDITNLCDSIKGELEEATRLYPRFAAQARQDGDDNAARLTALGAATGQPRATVFGITAAIGVATYALNGFAPHIGAGALRYATPFHYYIGTHPLTSGFDPAPILAMTGATLLLLALGTWRFTHRDLGRCPLSLPVPEPDGPGTQPSTRAEDPTLDERPPPAGSGGGGVDRGVRRDNRDERERILASGQVGV</sequence>
<keyword evidence="3" id="KW-1185">Reference proteome</keyword>
<accession>A0A3M2LFN9</accession>
<dbReference type="Proteomes" id="UP000282674">
    <property type="component" value="Unassembled WGS sequence"/>
</dbReference>
<dbReference type="Gene3D" id="1.20.1260.10">
    <property type="match status" value="1"/>
</dbReference>
<dbReference type="PANTHER" id="PTHR33746:SF4">
    <property type="entry name" value="RUBRERYTHRIN"/>
    <property type="match status" value="1"/>
</dbReference>